<keyword evidence="7" id="KW-0676">Redox-active center</keyword>
<evidence type="ECO:0000256" key="4">
    <source>
        <dbReference type="ARBA" id="ARBA00022862"/>
    </source>
</evidence>
<comment type="catalytic activity">
    <reaction evidence="11">
        <text>a hydroperoxide + [thioredoxin]-dithiol = an alcohol + [thioredoxin]-disulfide + H2O</text>
        <dbReference type="Rhea" id="RHEA:62620"/>
        <dbReference type="Rhea" id="RHEA-COMP:10698"/>
        <dbReference type="Rhea" id="RHEA-COMP:10700"/>
        <dbReference type="ChEBI" id="CHEBI:15377"/>
        <dbReference type="ChEBI" id="CHEBI:29950"/>
        <dbReference type="ChEBI" id="CHEBI:30879"/>
        <dbReference type="ChEBI" id="CHEBI:35924"/>
        <dbReference type="ChEBI" id="CHEBI:50058"/>
        <dbReference type="EC" id="1.11.1.24"/>
    </reaction>
</comment>
<accession>A0A560H2D7</accession>
<evidence type="ECO:0000256" key="7">
    <source>
        <dbReference type="ARBA" id="ARBA00023284"/>
    </source>
</evidence>
<gene>
    <name evidence="13" type="ORF">FBZ90_10961</name>
</gene>
<dbReference type="RefSeq" id="WP_145733691.1">
    <property type="nucleotide sequence ID" value="NZ_VITR01000009.1"/>
</dbReference>
<name>A0A560H2D7_9PROT</name>
<dbReference type="Proteomes" id="UP000315751">
    <property type="component" value="Unassembled WGS sequence"/>
</dbReference>
<evidence type="ECO:0000256" key="1">
    <source>
        <dbReference type="ARBA" id="ARBA00003330"/>
    </source>
</evidence>
<evidence type="ECO:0000256" key="2">
    <source>
        <dbReference type="ARBA" id="ARBA00013017"/>
    </source>
</evidence>
<comment type="caution">
    <text evidence="13">The sequence shown here is derived from an EMBL/GenBank/DDBJ whole genome shotgun (WGS) entry which is preliminary data.</text>
</comment>
<dbReference type="EC" id="1.11.1.24" evidence="2"/>
<dbReference type="Pfam" id="PF00578">
    <property type="entry name" value="AhpC-TSA"/>
    <property type="match status" value="1"/>
</dbReference>
<evidence type="ECO:0000256" key="10">
    <source>
        <dbReference type="ARBA" id="ARBA00042639"/>
    </source>
</evidence>
<evidence type="ECO:0000256" key="5">
    <source>
        <dbReference type="ARBA" id="ARBA00023002"/>
    </source>
</evidence>
<comment type="similarity">
    <text evidence="9">Belongs to the peroxiredoxin family. BCP/PrxQ subfamily.</text>
</comment>
<evidence type="ECO:0000313" key="14">
    <source>
        <dbReference type="Proteomes" id="UP000315751"/>
    </source>
</evidence>
<evidence type="ECO:0000259" key="12">
    <source>
        <dbReference type="PROSITE" id="PS51352"/>
    </source>
</evidence>
<dbReference type="PANTHER" id="PTHR42801">
    <property type="entry name" value="THIOREDOXIN-DEPENDENT PEROXIDE REDUCTASE"/>
    <property type="match status" value="1"/>
</dbReference>
<evidence type="ECO:0000256" key="9">
    <source>
        <dbReference type="ARBA" id="ARBA00038489"/>
    </source>
</evidence>
<dbReference type="GO" id="GO:0008379">
    <property type="term" value="F:thioredoxin peroxidase activity"/>
    <property type="evidence" value="ECO:0007669"/>
    <property type="project" value="TreeGrafter"/>
</dbReference>
<evidence type="ECO:0000256" key="3">
    <source>
        <dbReference type="ARBA" id="ARBA00022559"/>
    </source>
</evidence>
<evidence type="ECO:0000256" key="8">
    <source>
        <dbReference type="ARBA" id="ARBA00032824"/>
    </source>
</evidence>
<comment type="function">
    <text evidence="1">Thiol-specific peroxidase that catalyzes the reduction of hydrogen peroxide and organic hydroperoxides to water and alcohols, respectively. Plays a role in cell protection against oxidative stress by detoxifying peroxides and as sensor of hydrogen peroxide-mediated signaling events.</text>
</comment>
<keyword evidence="14" id="KW-1185">Reference proteome</keyword>
<reference evidence="13 14" key="1">
    <citation type="submission" date="2019-06" db="EMBL/GenBank/DDBJ databases">
        <title>Genomic Encyclopedia of Type Strains, Phase IV (KMG-V): Genome sequencing to study the core and pangenomes of soil and plant-associated prokaryotes.</title>
        <authorList>
            <person name="Whitman W."/>
        </authorList>
    </citation>
    <scope>NUCLEOTIDE SEQUENCE [LARGE SCALE GENOMIC DNA]</scope>
    <source>
        <strain evidence="13 14">BR 11622</strain>
    </source>
</reference>
<dbReference type="CDD" id="cd02970">
    <property type="entry name" value="PRX_like2"/>
    <property type="match status" value="1"/>
</dbReference>
<dbReference type="InterPro" id="IPR013766">
    <property type="entry name" value="Thioredoxin_domain"/>
</dbReference>
<evidence type="ECO:0000256" key="11">
    <source>
        <dbReference type="ARBA" id="ARBA00049091"/>
    </source>
</evidence>
<dbReference type="EMBL" id="VITR01000009">
    <property type="protein sequence ID" value="TWB40458.1"/>
    <property type="molecule type" value="Genomic_DNA"/>
</dbReference>
<dbReference type="InterPro" id="IPR050924">
    <property type="entry name" value="Peroxiredoxin_BCP/PrxQ"/>
</dbReference>
<keyword evidence="4" id="KW-0049">Antioxidant</keyword>
<evidence type="ECO:0000313" key="13">
    <source>
        <dbReference type="EMBL" id="TWB40458.1"/>
    </source>
</evidence>
<proteinExistence type="inferred from homology"/>
<dbReference type="PROSITE" id="PS51352">
    <property type="entry name" value="THIOREDOXIN_2"/>
    <property type="match status" value="1"/>
</dbReference>
<organism evidence="13 14">
    <name type="scientific">Nitrospirillum amazonense</name>
    <dbReference type="NCBI Taxonomy" id="28077"/>
    <lineage>
        <taxon>Bacteria</taxon>
        <taxon>Pseudomonadati</taxon>
        <taxon>Pseudomonadota</taxon>
        <taxon>Alphaproteobacteria</taxon>
        <taxon>Rhodospirillales</taxon>
        <taxon>Azospirillaceae</taxon>
        <taxon>Nitrospirillum</taxon>
    </lineage>
</organism>
<keyword evidence="6" id="KW-1015">Disulfide bond</keyword>
<protein>
    <recommendedName>
        <fullName evidence="2">thioredoxin-dependent peroxiredoxin</fullName>
        <ecNumber evidence="2">1.11.1.24</ecNumber>
    </recommendedName>
    <alternativeName>
        <fullName evidence="8">Thioredoxin peroxidase</fullName>
    </alternativeName>
    <alternativeName>
        <fullName evidence="10">Thioredoxin-dependent peroxiredoxin Bcp</fullName>
    </alternativeName>
</protein>
<dbReference type="GO" id="GO:0045454">
    <property type="term" value="P:cell redox homeostasis"/>
    <property type="evidence" value="ECO:0007669"/>
    <property type="project" value="TreeGrafter"/>
</dbReference>
<evidence type="ECO:0000256" key="6">
    <source>
        <dbReference type="ARBA" id="ARBA00023157"/>
    </source>
</evidence>
<dbReference type="PANTHER" id="PTHR42801:SF7">
    <property type="entry name" value="SLL1159 PROTEIN"/>
    <property type="match status" value="1"/>
</dbReference>
<dbReference type="GO" id="GO:0034599">
    <property type="term" value="P:cellular response to oxidative stress"/>
    <property type="evidence" value="ECO:0007669"/>
    <property type="project" value="TreeGrafter"/>
</dbReference>
<dbReference type="OrthoDB" id="9809746at2"/>
<dbReference type="InterPro" id="IPR000866">
    <property type="entry name" value="AhpC/TSA"/>
</dbReference>
<keyword evidence="3" id="KW-0575">Peroxidase</keyword>
<dbReference type="InterPro" id="IPR036249">
    <property type="entry name" value="Thioredoxin-like_sf"/>
</dbReference>
<dbReference type="Gene3D" id="3.40.30.10">
    <property type="entry name" value="Glutaredoxin"/>
    <property type="match status" value="1"/>
</dbReference>
<dbReference type="GO" id="GO:0005737">
    <property type="term" value="C:cytoplasm"/>
    <property type="evidence" value="ECO:0007669"/>
    <property type="project" value="TreeGrafter"/>
</dbReference>
<dbReference type="SUPFAM" id="SSF52833">
    <property type="entry name" value="Thioredoxin-like"/>
    <property type="match status" value="1"/>
</dbReference>
<dbReference type="AlphaFoldDB" id="A0A560H2D7"/>
<keyword evidence="5" id="KW-0560">Oxidoreductase</keyword>
<feature type="domain" description="Thioredoxin" evidence="12">
    <location>
        <begin position="55"/>
        <end position="229"/>
    </location>
</feature>
<sequence length="238" mass="25604">MSQSALTEAAAQPTLNQLFADLHAHRVATMDPAQLQINIDQRRELVETADSAAFVRPGDRLVGEVLLDVEGGTLHLGALLARGPVVLVFFRFATCPACNIALPYYQRHLEPGLRALGAQLVAVSPQVPERLVDIKRRHDLTFTVASDRDNALARRLGIVFTANAASQASQLAKGTSLGEVTGTGTWELPMPTVVVLGRDGVVRYADVSPDWLVRTEPGPVLDAVRAVVAEDRSSRAAE</sequence>